<evidence type="ECO:0000313" key="2">
    <source>
        <dbReference type="Proteomes" id="UP000281553"/>
    </source>
</evidence>
<protein>
    <recommendedName>
        <fullName evidence="3">DNA replication factor Dna2 N-terminal domain-containing protein</fullName>
    </recommendedName>
</protein>
<name>A0A3P7QT84_DIBLA</name>
<evidence type="ECO:0008006" key="3">
    <source>
        <dbReference type="Google" id="ProtNLM"/>
    </source>
</evidence>
<dbReference type="AlphaFoldDB" id="A0A3P7QT84"/>
<accession>A0A3P7QT84</accession>
<dbReference type="Proteomes" id="UP000281553">
    <property type="component" value="Unassembled WGS sequence"/>
</dbReference>
<dbReference type="EMBL" id="UYRU01084728">
    <property type="protein sequence ID" value="VDN34096.1"/>
    <property type="molecule type" value="Genomic_DNA"/>
</dbReference>
<reference evidence="1 2" key="1">
    <citation type="submission" date="2018-11" db="EMBL/GenBank/DDBJ databases">
        <authorList>
            <consortium name="Pathogen Informatics"/>
        </authorList>
    </citation>
    <scope>NUCLEOTIDE SEQUENCE [LARGE SCALE GENOMIC DNA]</scope>
</reference>
<keyword evidence="2" id="KW-1185">Reference proteome</keyword>
<sequence length="64" mass="7072">MKWIADHPKRLGVKGKIDMTVSCSPVGLTSSKDSTDRPLMIPFELKTGRASYSFEHIGQVGRPL</sequence>
<gene>
    <name evidence="1" type="ORF">DILT_LOCUS16421</name>
</gene>
<evidence type="ECO:0000313" key="1">
    <source>
        <dbReference type="EMBL" id="VDN34096.1"/>
    </source>
</evidence>
<dbReference type="OrthoDB" id="6155569at2759"/>
<proteinExistence type="predicted"/>
<organism evidence="1 2">
    <name type="scientific">Dibothriocephalus latus</name>
    <name type="common">Fish tapeworm</name>
    <name type="synonym">Diphyllobothrium latum</name>
    <dbReference type="NCBI Taxonomy" id="60516"/>
    <lineage>
        <taxon>Eukaryota</taxon>
        <taxon>Metazoa</taxon>
        <taxon>Spiralia</taxon>
        <taxon>Lophotrochozoa</taxon>
        <taxon>Platyhelminthes</taxon>
        <taxon>Cestoda</taxon>
        <taxon>Eucestoda</taxon>
        <taxon>Diphyllobothriidea</taxon>
        <taxon>Diphyllobothriidae</taxon>
        <taxon>Dibothriocephalus</taxon>
    </lineage>
</organism>